<dbReference type="Gene3D" id="3.30.530.20">
    <property type="match status" value="1"/>
</dbReference>
<dbReference type="SUPFAM" id="SSF55961">
    <property type="entry name" value="Bet v1-like"/>
    <property type="match status" value="1"/>
</dbReference>
<gene>
    <name evidence="2" type="ORF">SE37_10595</name>
</gene>
<dbReference type="RefSeq" id="WP_039646167.1">
    <property type="nucleotide sequence ID" value="NZ_JXBL01000001.1"/>
</dbReference>
<reference evidence="2 3" key="1">
    <citation type="submission" date="2015-01" db="EMBL/GenBank/DDBJ databases">
        <title>Genome sequence of the anaerobic bacterium Geobacter soli GSS01, a dissimilatory Fe(III) reducer from soil.</title>
        <authorList>
            <person name="Yang G."/>
            <person name="Zhou S."/>
        </authorList>
    </citation>
    <scope>NUCLEOTIDE SEQUENCE [LARGE SCALE GENOMIC DNA]</scope>
    <source>
        <strain evidence="2 3">GSS01</strain>
    </source>
</reference>
<feature type="compositionally biased region" description="Basic and acidic residues" evidence="1">
    <location>
        <begin position="177"/>
        <end position="192"/>
    </location>
</feature>
<evidence type="ECO:0000256" key="1">
    <source>
        <dbReference type="SAM" id="MobiDB-lite"/>
    </source>
</evidence>
<feature type="region of interest" description="Disordered" evidence="1">
    <location>
        <begin position="170"/>
        <end position="207"/>
    </location>
</feature>
<protein>
    <submittedName>
        <fullName evidence="2">Uncharacterized protein</fullName>
    </submittedName>
</protein>
<proteinExistence type="predicted"/>
<accession>A0A0C1U5Q0</accession>
<organism evidence="2 3">
    <name type="scientific">Geobacter soli</name>
    <dbReference type="NCBI Taxonomy" id="1510391"/>
    <lineage>
        <taxon>Bacteria</taxon>
        <taxon>Pseudomonadati</taxon>
        <taxon>Thermodesulfobacteriota</taxon>
        <taxon>Desulfuromonadia</taxon>
        <taxon>Geobacterales</taxon>
        <taxon>Geobacteraceae</taxon>
        <taxon>Geobacter</taxon>
    </lineage>
</organism>
<dbReference type="Proteomes" id="UP000031433">
    <property type="component" value="Unassembled WGS sequence"/>
</dbReference>
<dbReference type="AlphaFoldDB" id="A0A0C1U5Q0"/>
<evidence type="ECO:0000313" key="2">
    <source>
        <dbReference type="EMBL" id="KIE43050.1"/>
    </source>
</evidence>
<comment type="caution">
    <text evidence="2">The sequence shown here is derived from an EMBL/GenBank/DDBJ whole genome shotgun (WGS) entry which is preliminary data.</text>
</comment>
<sequence>MMAMTLRTWVRAELETVWAVVSDSVENPQRYMSDVEAVRVLERLQGGTIKELTIRGMESAPGCFDFFVLERGTLKEVKSTESDYVRVSGVFDSFVFERSITREVTVRGVPYRERIRISNKERKIHRELIDHPTCSGKIIVKAVPSSVQNPMAPVDLQFFLELDSMNGSKEEQEEMAAEIRKEQQRLKEKAEELETNVLRSEGQPALH</sequence>
<name>A0A0C1U5Q0_9BACT</name>
<keyword evidence="3" id="KW-1185">Reference proteome</keyword>
<dbReference type="InterPro" id="IPR023393">
    <property type="entry name" value="START-like_dom_sf"/>
</dbReference>
<dbReference type="EMBL" id="JXBL01000001">
    <property type="protein sequence ID" value="KIE43050.1"/>
    <property type="molecule type" value="Genomic_DNA"/>
</dbReference>
<evidence type="ECO:0000313" key="3">
    <source>
        <dbReference type="Proteomes" id="UP000031433"/>
    </source>
</evidence>